<gene>
    <name evidence="1" type="ORF">HPBE_LOCUS20693</name>
</gene>
<dbReference type="AlphaFoldDB" id="A0A183GEE1"/>
<name>A0A183GEE1_HELPZ</name>
<evidence type="ECO:0000313" key="3">
    <source>
        <dbReference type="WBParaSite" id="HPBE_0002069301-mRNA-1"/>
    </source>
</evidence>
<dbReference type="Proteomes" id="UP000050761">
    <property type="component" value="Unassembled WGS sequence"/>
</dbReference>
<dbReference type="OrthoDB" id="5824068at2759"/>
<accession>A0A3P8CK10</accession>
<evidence type="ECO:0000313" key="2">
    <source>
        <dbReference type="Proteomes" id="UP000050761"/>
    </source>
</evidence>
<sequence length="89" mass="10246">MWKRWAVAESYEDDVHENGQVSDAPFSLTDEHLRMLRYVYLGRKVNMANNLAPDVGVAGREQSPTRFCAMSREHQDAHQRVCGSPERKI</sequence>
<evidence type="ECO:0000313" key="1">
    <source>
        <dbReference type="EMBL" id="VDP21378.1"/>
    </source>
</evidence>
<proteinExistence type="predicted"/>
<dbReference type="WBParaSite" id="HPBE_0002069301-mRNA-1">
    <property type="protein sequence ID" value="HPBE_0002069301-mRNA-1"/>
    <property type="gene ID" value="HPBE_0002069301"/>
</dbReference>
<reference evidence="3" key="2">
    <citation type="submission" date="2019-09" db="UniProtKB">
        <authorList>
            <consortium name="WormBaseParasite"/>
        </authorList>
    </citation>
    <scope>IDENTIFICATION</scope>
</reference>
<reference evidence="1 2" key="1">
    <citation type="submission" date="2018-11" db="EMBL/GenBank/DDBJ databases">
        <authorList>
            <consortium name="Pathogen Informatics"/>
        </authorList>
    </citation>
    <scope>NUCLEOTIDE SEQUENCE [LARGE SCALE GENOMIC DNA]</scope>
</reference>
<dbReference type="EMBL" id="UZAH01032369">
    <property type="protein sequence ID" value="VDP21378.1"/>
    <property type="molecule type" value="Genomic_DNA"/>
</dbReference>
<protein>
    <submittedName>
        <fullName evidence="3">Integrase</fullName>
    </submittedName>
</protein>
<organism evidence="2 3">
    <name type="scientific">Heligmosomoides polygyrus</name>
    <name type="common">Parasitic roundworm</name>
    <dbReference type="NCBI Taxonomy" id="6339"/>
    <lineage>
        <taxon>Eukaryota</taxon>
        <taxon>Metazoa</taxon>
        <taxon>Ecdysozoa</taxon>
        <taxon>Nematoda</taxon>
        <taxon>Chromadorea</taxon>
        <taxon>Rhabditida</taxon>
        <taxon>Rhabditina</taxon>
        <taxon>Rhabditomorpha</taxon>
        <taxon>Strongyloidea</taxon>
        <taxon>Heligmosomidae</taxon>
        <taxon>Heligmosomoides</taxon>
    </lineage>
</organism>
<keyword evidence="2" id="KW-1185">Reference proteome</keyword>
<accession>A0A183GEE1</accession>